<dbReference type="AlphaFoldDB" id="A0AA39XC23"/>
<keyword evidence="1" id="KW-1133">Transmembrane helix</keyword>
<feature type="transmembrane region" description="Helical" evidence="1">
    <location>
        <begin position="21"/>
        <end position="40"/>
    </location>
</feature>
<reference evidence="2" key="1">
    <citation type="submission" date="2023-06" db="EMBL/GenBank/DDBJ databases">
        <title>Genome-scale phylogeny and comparative genomics of the fungal order Sordariales.</title>
        <authorList>
            <consortium name="Lawrence Berkeley National Laboratory"/>
            <person name="Hensen N."/>
            <person name="Bonometti L."/>
            <person name="Westerberg I."/>
            <person name="Brannstrom I.O."/>
            <person name="Guillou S."/>
            <person name="Cros-Aarteil S."/>
            <person name="Calhoun S."/>
            <person name="Haridas S."/>
            <person name="Kuo A."/>
            <person name="Mondo S."/>
            <person name="Pangilinan J."/>
            <person name="Riley R."/>
            <person name="LaButti K."/>
            <person name="Andreopoulos B."/>
            <person name="Lipzen A."/>
            <person name="Chen C."/>
            <person name="Yanf M."/>
            <person name="Daum C."/>
            <person name="Ng V."/>
            <person name="Clum A."/>
            <person name="Steindorff A."/>
            <person name="Ohm R."/>
            <person name="Martin F."/>
            <person name="Silar P."/>
            <person name="Natvig D."/>
            <person name="Lalanne C."/>
            <person name="Gautier V."/>
            <person name="Ament-velasquez S.L."/>
            <person name="Kruys A."/>
            <person name="Hutchinson M.I."/>
            <person name="Powell A.J."/>
            <person name="Barry K."/>
            <person name="Miller A.N."/>
            <person name="Grigoriev I.V."/>
            <person name="Debuchy R."/>
            <person name="Gladieux P."/>
            <person name="Thoren M.H."/>
            <person name="Johannesson H."/>
        </authorList>
    </citation>
    <scope>NUCLEOTIDE SEQUENCE</scope>
    <source>
        <strain evidence="2">SMH3391-2</strain>
    </source>
</reference>
<evidence type="ECO:0000313" key="2">
    <source>
        <dbReference type="EMBL" id="KAK0630495.1"/>
    </source>
</evidence>
<proteinExistence type="predicted"/>
<feature type="transmembrane region" description="Helical" evidence="1">
    <location>
        <begin position="201"/>
        <end position="219"/>
    </location>
</feature>
<accession>A0AA39XC23</accession>
<dbReference type="EMBL" id="JAULSR010000002">
    <property type="protein sequence ID" value="KAK0630495.1"/>
    <property type="molecule type" value="Genomic_DNA"/>
</dbReference>
<keyword evidence="1" id="KW-0812">Transmembrane</keyword>
<protein>
    <submittedName>
        <fullName evidence="2">Uncharacterized protein</fullName>
    </submittedName>
</protein>
<feature type="transmembrane region" description="Helical" evidence="1">
    <location>
        <begin position="231"/>
        <end position="250"/>
    </location>
</feature>
<name>A0AA39XC23_9PEZI</name>
<dbReference type="Proteomes" id="UP001174934">
    <property type="component" value="Unassembled WGS sequence"/>
</dbReference>
<keyword evidence="1" id="KW-0472">Membrane</keyword>
<feature type="transmembrane region" description="Helical" evidence="1">
    <location>
        <begin position="414"/>
        <end position="441"/>
    </location>
</feature>
<comment type="caution">
    <text evidence="2">The sequence shown here is derived from an EMBL/GenBank/DDBJ whole genome shotgun (WGS) entry which is preliminary data.</text>
</comment>
<feature type="transmembrane region" description="Helical" evidence="1">
    <location>
        <begin position="374"/>
        <end position="393"/>
    </location>
</feature>
<sequence>MMNSTYTNHGDAALTCRPARWTDVVVFFLGNYAAHAVTVIPSPGQSPMALCLTVLGAILFPTSGIFRGFRAIQSLAVFGRTSLQTAARSGALYYLQLGKLGSNQDASHRWNGIGDHSRYLIKVSGRFWVPLNASLVKVPLWATFDRDNPPDEQNAEIKVETVFLKKSMLLRFLQWWWTPSSESGEDIQIARPAVVSCNYNVVKIIVSLVQAVYAVMTLYQTRGDQISRYGYAAFGLTVTPYAIMSIVNLLGNLARPDYATVHVVESEDMSKLCATFRQPEERSSSSLVLHNARENVYIEGTVGKLSHDTEQRLLRGDLSAPFPLGPGGRRLRRTWFAFVVQILTMGPLQGVVAIALPLIIMNSLTGFSTGGSSYAQRSWVMTWLVWGIVFGYLKDNYVYGKFQDAAHVGRHGAAAPFLSLLLLVCGIPAIGGFAVVAQMILEYGVCVRV</sequence>
<gene>
    <name evidence="2" type="ORF">B0T17DRAFT_222286</name>
</gene>
<feature type="transmembrane region" description="Helical" evidence="1">
    <location>
        <begin position="46"/>
        <end position="66"/>
    </location>
</feature>
<feature type="transmembrane region" description="Helical" evidence="1">
    <location>
        <begin position="335"/>
        <end position="362"/>
    </location>
</feature>
<organism evidence="2 3">
    <name type="scientific">Bombardia bombarda</name>
    <dbReference type="NCBI Taxonomy" id="252184"/>
    <lineage>
        <taxon>Eukaryota</taxon>
        <taxon>Fungi</taxon>
        <taxon>Dikarya</taxon>
        <taxon>Ascomycota</taxon>
        <taxon>Pezizomycotina</taxon>
        <taxon>Sordariomycetes</taxon>
        <taxon>Sordariomycetidae</taxon>
        <taxon>Sordariales</taxon>
        <taxon>Lasiosphaeriaceae</taxon>
        <taxon>Bombardia</taxon>
    </lineage>
</organism>
<keyword evidence="3" id="KW-1185">Reference proteome</keyword>
<evidence type="ECO:0000313" key="3">
    <source>
        <dbReference type="Proteomes" id="UP001174934"/>
    </source>
</evidence>
<evidence type="ECO:0000256" key="1">
    <source>
        <dbReference type="SAM" id="Phobius"/>
    </source>
</evidence>